<accession>A0A6L9S8P8</accession>
<evidence type="ECO:0000313" key="3">
    <source>
        <dbReference type="EMBL" id="NEE01437.1"/>
    </source>
</evidence>
<keyword evidence="1" id="KW-0067">ATP-binding</keyword>
<dbReference type="AlphaFoldDB" id="A0A6L9S8P8"/>
<proteinExistence type="predicted"/>
<reference evidence="3 4" key="1">
    <citation type="submission" date="2020-02" db="EMBL/GenBank/DDBJ databases">
        <authorList>
            <person name="Li X.-J."/>
            <person name="Han X.-M."/>
        </authorList>
    </citation>
    <scope>NUCLEOTIDE SEQUENCE [LARGE SCALE GENOMIC DNA]</scope>
    <source>
        <strain evidence="3 4">CCTCC AB 2017055</strain>
    </source>
</reference>
<protein>
    <recommendedName>
        <fullName evidence="2">ATP-grasp domain-containing protein</fullName>
    </recommendedName>
</protein>
<dbReference type="RefSeq" id="WP_163739011.1">
    <property type="nucleotide sequence ID" value="NZ_JAAGOA010000009.1"/>
</dbReference>
<dbReference type="SUPFAM" id="SSF56059">
    <property type="entry name" value="Glutathione synthetase ATP-binding domain-like"/>
    <property type="match status" value="1"/>
</dbReference>
<dbReference type="Gene3D" id="3.30.1490.20">
    <property type="entry name" value="ATP-grasp fold, A domain"/>
    <property type="match status" value="1"/>
</dbReference>
<name>A0A6L9S8P8_9ACTN</name>
<dbReference type="Gene3D" id="3.30.470.20">
    <property type="entry name" value="ATP-grasp fold, B domain"/>
    <property type="match status" value="2"/>
</dbReference>
<sequence length="365" mass="39089">MSAPSIEQFVHDNVPGRCSLASALIEHALINRGYEVQRYNQNVVTVPHPSGLIAFDHLNGPDSSVVARSVRALRDVQQLVLARAGVPVPAWATFSAGQTEQAAHFAATELGWPVAVRPARLAPPKGASDRVSTDEEFDAAWRRAMAAYDGRTRRRVVIVEEAALGARVHVFVVRSSVVAATQVVPAHVVGDGQASVAELIDRRNVQRARNPFLRRHPVPRRLRRLDALQAAGRALTDVPAAGERVELGTSPTVVSGGDLVDVTEQLPPHQRELAVRAVSVLPGLEYAAVDIVDAGADRCVVTRVDGFPQPWAHFPSVGAPRDVAGAIVEHYLGAPRWIATRQTATTPPADGSLRVEPLLLSSAPG</sequence>
<comment type="caution">
    <text evidence="3">The sequence shown here is derived from an EMBL/GenBank/DDBJ whole genome shotgun (WGS) entry which is preliminary data.</text>
</comment>
<keyword evidence="1" id="KW-0547">Nucleotide-binding</keyword>
<dbReference type="Proteomes" id="UP000475214">
    <property type="component" value="Unassembled WGS sequence"/>
</dbReference>
<gene>
    <name evidence="3" type="ORF">G1H10_14780</name>
</gene>
<dbReference type="EMBL" id="JAAGOA010000009">
    <property type="protein sequence ID" value="NEE01437.1"/>
    <property type="molecule type" value="Genomic_DNA"/>
</dbReference>
<dbReference type="PROSITE" id="PS50975">
    <property type="entry name" value="ATP_GRASP"/>
    <property type="match status" value="1"/>
</dbReference>
<evidence type="ECO:0000313" key="4">
    <source>
        <dbReference type="Proteomes" id="UP000475214"/>
    </source>
</evidence>
<keyword evidence="4" id="KW-1185">Reference proteome</keyword>
<dbReference type="GO" id="GO:0005524">
    <property type="term" value="F:ATP binding"/>
    <property type="evidence" value="ECO:0007669"/>
    <property type="project" value="UniProtKB-UniRule"/>
</dbReference>
<evidence type="ECO:0000256" key="1">
    <source>
        <dbReference type="PROSITE-ProRule" id="PRU00409"/>
    </source>
</evidence>
<dbReference type="InterPro" id="IPR013815">
    <property type="entry name" value="ATP_grasp_subdomain_1"/>
</dbReference>
<organism evidence="3 4">
    <name type="scientific">Phytoactinopolyspora halotolerans</name>
    <dbReference type="NCBI Taxonomy" id="1981512"/>
    <lineage>
        <taxon>Bacteria</taxon>
        <taxon>Bacillati</taxon>
        <taxon>Actinomycetota</taxon>
        <taxon>Actinomycetes</taxon>
        <taxon>Jiangellales</taxon>
        <taxon>Jiangellaceae</taxon>
        <taxon>Phytoactinopolyspora</taxon>
    </lineage>
</organism>
<feature type="domain" description="ATP-grasp" evidence="2">
    <location>
        <begin position="78"/>
        <end position="332"/>
    </location>
</feature>
<dbReference type="GO" id="GO:0046872">
    <property type="term" value="F:metal ion binding"/>
    <property type="evidence" value="ECO:0007669"/>
    <property type="project" value="InterPro"/>
</dbReference>
<dbReference type="InterPro" id="IPR011761">
    <property type="entry name" value="ATP-grasp"/>
</dbReference>
<evidence type="ECO:0000259" key="2">
    <source>
        <dbReference type="PROSITE" id="PS50975"/>
    </source>
</evidence>